<protein>
    <submittedName>
        <fullName evidence="2">Uncharacterized protein</fullName>
    </submittedName>
</protein>
<dbReference type="RefSeq" id="WP_006336002.1">
    <property type="nucleotide sequence ID" value="NZ_BAHC01000156.1"/>
</dbReference>
<accession>K6WE28</accession>
<keyword evidence="1" id="KW-0472">Membrane</keyword>
<dbReference type="eggNOG" id="ENOG503438H">
    <property type="taxonomic scope" value="Bacteria"/>
</dbReference>
<dbReference type="EMBL" id="BAHC01000156">
    <property type="protein sequence ID" value="GAB91996.1"/>
    <property type="molecule type" value="Genomic_DNA"/>
</dbReference>
<keyword evidence="1" id="KW-0812">Transmembrane</keyword>
<keyword evidence="1" id="KW-1133">Transmembrane helix</keyword>
<dbReference type="STRING" id="1108045.GORHZ_156_00070"/>
<evidence type="ECO:0000313" key="3">
    <source>
        <dbReference type="Proteomes" id="UP000008363"/>
    </source>
</evidence>
<gene>
    <name evidence="2" type="ORF">GORHZ_156_00070</name>
</gene>
<dbReference type="AlphaFoldDB" id="K6WE28"/>
<name>K6WE28_9ACTN</name>
<organism evidence="2 3">
    <name type="scientific">Gordonia rhizosphera NBRC 16068</name>
    <dbReference type="NCBI Taxonomy" id="1108045"/>
    <lineage>
        <taxon>Bacteria</taxon>
        <taxon>Bacillati</taxon>
        <taxon>Actinomycetota</taxon>
        <taxon>Actinomycetes</taxon>
        <taxon>Mycobacteriales</taxon>
        <taxon>Gordoniaceae</taxon>
        <taxon>Gordonia</taxon>
    </lineage>
</organism>
<keyword evidence="3" id="KW-1185">Reference proteome</keyword>
<proteinExistence type="predicted"/>
<sequence length="100" mass="10887">MTVPRWLTVVMRCDRAGSAWFVGAGFFFAPLLLILGPWPAAVIVAWVLISVAGLWLGVLGIGMAVGLAMVLRSGEEIPETYWWALIGERGDRDPSSTITR</sequence>
<feature type="transmembrane region" description="Helical" evidence="1">
    <location>
        <begin position="44"/>
        <end position="71"/>
    </location>
</feature>
<evidence type="ECO:0000256" key="1">
    <source>
        <dbReference type="SAM" id="Phobius"/>
    </source>
</evidence>
<feature type="transmembrane region" description="Helical" evidence="1">
    <location>
        <begin position="20"/>
        <end position="38"/>
    </location>
</feature>
<reference evidence="2 3" key="1">
    <citation type="submission" date="2012-08" db="EMBL/GenBank/DDBJ databases">
        <title>Whole genome shotgun sequence of Gordonia rhizosphera NBRC 16068.</title>
        <authorList>
            <person name="Takarada H."/>
            <person name="Isaki S."/>
            <person name="Hosoyama A."/>
            <person name="Tsuchikane K."/>
            <person name="Katsumata H."/>
            <person name="Baba S."/>
            <person name="Ohji S."/>
            <person name="Yamazaki S."/>
            <person name="Fujita N."/>
        </authorList>
    </citation>
    <scope>NUCLEOTIDE SEQUENCE [LARGE SCALE GENOMIC DNA]</scope>
    <source>
        <strain evidence="2 3">NBRC 16068</strain>
    </source>
</reference>
<evidence type="ECO:0000313" key="2">
    <source>
        <dbReference type="EMBL" id="GAB91996.1"/>
    </source>
</evidence>
<comment type="caution">
    <text evidence="2">The sequence shown here is derived from an EMBL/GenBank/DDBJ whole genome shotgun (WGS) entry which is preliminary data.</text>
</comment>
<dbReference type="Proteomes" id="UP000008363">
    <property type="component" value="Unassembled WGS sequence"/>
</dbReference>